<dbReference type="Proteomes" id="UP000559182">
    <property type="component" value="Unassembled WGS sequence"/>
</dbReference>
<reference evidence="1 2" key="1">
    <citation type="submission" date="2020-08" db="EMBL/GenBank/DDBJ databases">
        <title>Sequencing the genomes of 1000 actinobacteria strains.</title>
        <authorList>
            <person name="Klenk H.-P."/>
        </authorList>
    </citation>
    <scope>NUCLEOTIDE SEQUENCE [LARGE SCALE GENOMIC DNA]</scope>
    <source>
        <strain evidence="1 2">DSM 105369</strain>
    </source>
</reference>
<accession>A0A839NAE1</accession>
<dbReference type="AlphaFoldDB" id="A0A839NAE1"/>
<keyword evidence="2" id="KW-1185">Reference proteome</keyword>
<name>A0A839NAE1_9MICO</name>
<comment type="caution">
    <text evidence="1">The sequence shown here is derived from an EMBL/GenBank/DDBJ whole genome shotgun (WGS) entry which is preliminary data.</text>
</comment>
<organism evidence="1 2">
    <name type="scientific">Flexivirga oryzae</name>
    <dbReference type="NCBI Taxonomy" id="1794944"/>
    <lineage>
        <taxon>Bacteria</taxon>
        <taxon>Bacillati</taxon>
        <taxon>Actinomycetota</taxon>
        <taxon>Actinomycetes</taxon>
        <taxon>Micrococcales</taxon>
        <taxon>Dermacoccaceae</taxon>
        <taxon>Flexivirga</taxon>
    </lineage>
</organism>
<dbReference type="RefSeq" id="WP_183319915.1">
    <property type="nucleotide sequence ID" value="NZ_JACHVQ010000001.1"/>
</dbReference>
<gene>
    <name evidence="1" type="ORF">FHU39_001665</name>
</gene>
<proteinExistence type="predicted"/>
<sequence length="156" mass="17454">MTLERWQLRDPKTTLLEINERCPLELGRTVVAAVRMTDQAVTAARVALEPGQHLRPHPYDSDLARGIAEEIAPDRGSLGAENGGISHILVTVVCRDGYVVPARREFEWFRAWRYSNHFRGAIDGDVYVVTPHGWTGALDSRAGYEPCLVETKEEPS</sequence>
<protein>
    <submittedName>
        <fullName evidence="1">Uncharacterized protein</fullName>
    </submittedName>
</protein>
<dbReference type="EMBL" id="JACHVQ010000001">
    <property type="protein sequence ID" value="MBB2891681.1"/>
    <property type="molecule type" value="Genomic_DNA"/>
</dbReference>
<evidence type="ECO:0000313" key="1">
    <source>
        <dbReference type="EMBL" id="MBB2891681.1"/>
    </source>
</evidence>
<evidence type="ECO:0000313" key="2">
    <source>
        <dbReference type="Proteomes" id="UP000559182"/>
    </source>
</evidence>